<evidence type="ECO:0000259" key="5">
    <source>
        <dbReference type="Pfam" id="PF13361"/>
    </source>
</evidence>
<dbReference type="InterPro" id="IPR027417">
    <property type="entry name" value="P-loop_NTPase"/>
</dbReference>
<evidence type="ECO:0000256" key="2">
    <source>
        <dbReference type="ARBA" id="ARBA00022801"/>
    </source>
</evidence>
<dbReference type="GO" id="GO:0003677">
    <property type="term" value="F:DNA binding"/>
    <property type="evidence" value="ECO:0007669"/>
    <property type="project" value="InterPro"/>
</dbReference>
<dbReference type="GO" id="GO:0043138">
    <property type="term" value="F:3'-5' DNA helicase activity"/>
    <property type="evidence" value="ECO:0007669"/>
    <property type="project" value="TreeGrafter"/>
</dbReference>
<dbReference type="InterPro" id="IPR000212">
    <property type="entry name" value="DNA_helicase_UvrD/REP"/>
</dbReference>
<keyword evidence="3" id="KW-0347">Helicase</keyword>
<dbReference type="GO" id="GO:0016787">
    <property type="term" value="F:hydrolase activity"/>
    <property type="evidence" value="ECO:0007669"/>
    <property type="project" value="UniProtKB-KW"/>
</dbReference>
<dbReference type="PANTHER" id="PTHR11070">
    <property type="entry name" value="UVRD / RECB / PCRA DNA HELICASE FAMILY MEMBER"/>
    <property type="match status" value="1"/>
</dbReference>
<dbReference type="OrthoDB" id="3196525at2"/>
<evidence type="ECO:0000313" key="7">
    <source>
        <dbReference type="Proteomes" id="UP000267164"/>
    </source>
</evidence>
<evidence type="ECO:0000256" key="1">
    <source>
        <dbReference type="ARBA" id="ARBA00022741"/>
    </source>
</evidence>
<dbReference type="PANTHER" id="PTHR11070:SF2">
    <property type="entry name" value="ATP-DEPENDENT DNA HELICASE SRS2"/>
    <property type="match status" value="1"/>
</dbReference>
<keyword evidence="4" id="KW-0067">ATP-binding</keyword>
<dbReference type="GO" id="GO:0005524">
    <property type="term" value="F:ATP binding"/>
    <property type="evidence" value="ECO:0007669"/>
    <property type="project" value="UniProtKB-KW"/>
</dbReference>
<dbReference type="InterPro" id="IPR014017">
    <property type="entry name" value="DNA_helicase_UvrD-like_C"/>
</dbReference>
<evidence type="ECO:0000256" key="3">
    <source>
        <dbReference type="ARBA" id="ARBA00022806"/>
    </source>
</evidence>
<organism evidence="6 7">
    <name type="scientific">Nocardia yunnanensis</name>
    <dbReference type="NCBI Taxonomy" id="2382165"/>
    <lineage>
        <taxon>Bacteria</taxon>
        <taxon>Bacillati</taxon>
        <taxon>Actinomycetota</taxon>
        <taxon>Actinomycetes</taxon>
        <taxon>Mycobacteriales</taxon>
        <taxon>Nocardiaceae</taxon>
        <taxon>Nocardia</taxon>
    </lineage>
</organism>
<evidence type="ECO:0000313" key="6">
    <source>
        <dbReference type="EMBL" id="AYF75501.1"/>
    </source>
</evidence>
<dbReference type="Proteomes" id="UP000267164">
    <property type="component" value="Chromosome"/>
</dbReference>
<name>A0A386ZCV6_9NOCA</name>
<dbReference type="GO" id="GO:0000725">
    <property type="term" value="P:recombinational repair"/>
    <property type="evidence" value="ECO:0007669"/>
    <property type="project" value="TreeGrafter"/>
</dbReference>
<keyword evidence="2" id="KW-0378">Hydrolase</keyword>
<dbReference type="EMBL" id="CP032568">
    <property type="protein sequence ID" value="AYF75501.1"/>
    <property type="molecule type" value="Genomic_DNA"/>
</dbReference>
<accession>A0A386ZCV6</accession>
<dbReference type="Gene3D" id="3.40.50.300">
    <property type="entry name" value="P-loop containing nucleotide triphosphate hydrolases"/>
    <property type="match status" value="1"/>
</dbReference>
<dbReference type="KEGG" id="nyu:D7D52_18420"/>
<keyword evidence="1" id="KW-0547">Nucleotide-binding</keyword>
<dbReference type="AlphaFoldDB" id="A0A386ZCV6"/>
<protein>
    <recommendedName>
        <fullName evidence="5">UvrD-like helicase C-terminal domain-containing protein</fullName>
    </recommendedName>
</protein>
<gene>
    <name evidence="6" type="ORF">D7D52_18420</name>
</gene>
<dbReference type="Pfam" id="PF13361">
    <property type="entry name" value="UvrD_C"/>
    <property type="match status" value="1"/>
</dbReference>
<feature type="domain" description="UvrD-like helicase C-terminal" evidence="5">
    <location>
        <begin position="30"/>
        <end position="123"/>
    </location>
</feature>
<keyword evidence="7" id="KW-1185">Reference proteome</keyword>
<evidence type="ECO:0000256" key="4">
    <source>
        <dbReference type="ARBA" id="ARBA00022840"/>
    </source>
</evidence>
<proteinExistence type="predicted"/>
<sequence>MDTVQSWIKNGVAPEEIGIATRAKWTAEQIAKRLEAEAVRTHLLARKSKAEHKVSLGTMHRMKGLEFRCMVVAGVDDDHVPVAAALTPIEDDPHAHALDLQRERCLLFVACTRAREQLVITWHGQPSRFLSAIQRPV</sequence>
<dbReference type="SUPFAM" id="SSF52540">
    <property type="entry name" value="P-loop containing nucleoside triphosphate hydrolases"/>
    <property type="match status" value="1"/>
</dbReference>
<dbReference type="RefSeq" id="WP_120738073.1">
    <property type="nucleotide sequence ID" value="NZ_CP032568.1"/>
</dbReference>
<reference evidence="6 7" key="1">
    <citation type="submission" date="2018-09" db="EMBL/GenBank/DDBJ databases">
        <title>Nocardia yunnanensis sp. nov., an actinomycete isolated from a soil sample.</title>
        <authorList>
            <person name="Zhang J."/>
        </authorList>
    </citation>
    <scope>NUCLEOTIDE SEQUENCE [LARGE SCALE GENOMIC DNA]</scope>
    <source>
        <strain evidence="6 7">CFHS0054</strain>
    </source>
</reference>